<dbReference type="PANTHER" id="PTHR13847:SF287">
    <property type="entry name" value="FAD-DEPENDENT OXIDOREDUCTASE DOMAIN-CONTAINING PROTEIN 1"/>
    <property type="match status" value="1"/>
</dbReference>
<dbReference type="PANTHER" id="PTHR13847">
    <property type="entry name" value="SARCOSINE DEHYDROGENASE-RELATED"/>
    <property type="match status" value="1"/>
</dbReference>
<evidence type="ECO:0000259" key="2">
    <source>
        <dbReference type="Pfam" id="PF01266"/>
    </source>
</evidence>
<dbReference type="RefSeq" id="WP_116615208.1">
    <property type="nucleotide sequence ID" value="NZ_CAJZAT010000224.1"/>
</dbReference>
<feature type="domain" description="FAD dependent oxidoreductase" evidence="2">
    <location>
        <begin position="5"/>
        <end position="360"/>
    </location>
</feature>
<dbReference type="SUPFAM" id="SSF51905">
    <property type="entry name" value="FAD/NAD(P)-binding domain"/>
    <property type="match status" value="1"/>
</dbReference>
<dbReference type="Pfam" id="PF01266">
    <property type="entry name" value="DAO"/>
    <property type="match status" value="1"/>
</dbReference>
<protein>
    <submittedName>
        <fullName evidence="3">Glycine/D-amino acid oxidase-like deaminating enzyme</fullName>
    </submittedName>
</protein>
<dbReference type="InterPro" id="IPR006076">
    <property type="entry name" value="FAD-dep_OxRdtase"/>
</dbReference>
<dbReference type="Gene3D" id="3.50.50.60">
    <property type="entry name" value="FAD/NAD(P)-binding domain"/>
    <property type="match status" value="1"/>
</dbReference>
<dbReference type="Gene3D" id="3.30.9.10">
    <property type="entry name" value="D-Amino Acid Oxidase, subunit A, domain 2"/>
    <property type="match status" value="1"/>
</dbReference>
<keyword evidence="1" id="KW-0560">Oxidoreductase</keyword>
<organism evidence="3 4">
    <name type="scientific">Paraburkholderia unamae</name>
    <dbReference type="NCBI Taxonomy" id="219649"/>
    <lineage>
        <taxon>Bacteria</taxon>
        <taxon>Pseudomonadati</taxon>
        <taxon>Pseudomonadota</taxon>
        <taxon>Betaproteobacteria</taxon>
        <taxon>Burkholderiales</taxon>
        <taxon>Burkholderiaceae</taxon>
        <taxon>Paraburkholderia</taxon>
    </lineage>
</organism>
<dbReference type="Proteomes" id="UP000245712">
    <property type="component" value="Unassembled WGS sequence"/>
</dbReference>
<keyword evidence="4" id="KW-1185">Reference proteome</keyword>
<proteinExistence type="predicted"/>
<evidence type="ECO:0000313" key="4">
    <source>
        <dbReference type="Proteomes" id="UP000245712"/>
    </source>
</evidence>
<evidence type="ECO:0000256" key="1">
    <source>
        <dbReference type="ARBA" id="ARBA00023002"/>
    </source>
</evidence>
<evidence type="ECO:0000313" key="3">
    <source>
        <dbReference type="EMBL" id="PVX59979.1"/>
    </source>
</evidence>
<gene>
    <name evidence="3" type="ORF">C7402_1493</name>
</gene>
<dbReference type="InterPro" id="IPR036188">
    <property type="entry name" value="FAD/NAD-bd_sf"/>
</dbReference>
<name>A0ABX5K5U7_9BURK</name>
<comment type="caution">
    <text evidence="3">The sequence shown here is derived from an EMBL/GenBank/DDBJ whole genome shotgun (WGS) entry which is preliminary data.</text>
</comment>
<dbReference type="EMBL" id="QEOB01000049">
    <property type="protein sequence ID" value="PVX59979.1"/>
    <property type="molecule type" value="Genomic_DNA"/>
</dbReference>
<reference evidence="3 4" key="1">
    <citation type="submission" date="2018-05" db="EMBL/GenBank/DDBJ databases">
        <title>Genomic Encyclopedia of Type Strains, Phase IV (KMG-V): Genome sequencing to study the core and pangenomes of soil and plant-associated prokaryotes.</title>
        <authorList>
            <person name="Whitman W."/>
        </authorList>
    </citation>
    <scope>NUCLEOTIDE SEQUENCE [LARGE SCALE GENOMIC DNA]</scope>
    <source>
        <strain evidence="3 4">SCZa-39</strain>
    </source>
</reference>
<sequence length="395" mass="41727">MSHFDYVVIGAGVIGTSVAHHLAALGATSVLVLDQGTIGAGTTSQSSGLLRTHYSVRQNVELARASWWAFNNFADYLGDDEASCGLVKCGYMISAPEGDKLDPLAASLRAQQDMGIEVQLLDRQAAQARLPIATFDDAALIGFEPEAGFADAYLVATSFARSARRRGVKIMEGVRVTGLIREGRRVTGVETTAGRFGCGALISTQNIWTPELAQWIGVPLPVKPERHTVLALECEAAPYTFAMPAFKDLGSAGMLYFRSYGGSQMLVSEGVVGDTLNAPETEQGDISLDYVAEVGAQVAEHFPAYETAGLASSWTGVYDVTPDWNPVLGKVTDVEGLTVGFGFSGHGFKLSPGIGKLLAQHALGLPTDVSLEPYALERFASGALLTGKYGLGAVS</sequence>
<accession>A0ABX5K5U7</accession>